<keyword evidence="2" id="KW-1185">Reference proteome</keyword>
<dbReference type="AlphaFoldDB" id="S2KRG3"/>
<dbReference type="EMBL" id="ASTJ01000022">
    <property type="protein sequence ID" value="EPC03088.1"/>
    <property type="molecule type" value="Genomic_DNA"/>
</dbReference>
<sequence length="73" mass="8589">MTQTVTATYDDILKAINAFDELVSEGIDREKLFLDRETNQLKVIVPEDVQRQVESILERHEPEKVWAQPYQEQ</sequence>
<dbReference type="eggNOG" id="ENOG502ZPSQ">
    <property type="taxonomic scope" value="Bacteria"/>
</dbReference>
<evidence type="ECO:0000313" key="1">
    <source>
        <dbReference type="EMBL" id="EPC03088.1"/>
    </source>
</evidence>
<gene>
    <name evidence="1" type="ORF">L861_22525</name>
</gene>
<comment type="caution">
    <text evidence="1">The sequence shown here is derived from an EMBL/GenBank/DDBJ whole genome shotgun (WGS) entry which is preliminary data.</text>
</comment>
<organism evidence="1 2">
    <name type="scientific">Litchfieldella anticariensis (strain DSM 16096 / CECT 5854 / CIP 108499 / LMG 22089 / FP35)</name>
    <name type="common">Halomonas anticariensis</name>
    <dbReference type="NCBI Taxonomy" id="1121939"/>
    <lineage>
        <taxon>Bacteria</taxon>
        <taxon>Pseudomonadati</taxon>
        <taxon>Pseudomonadota</taxon>
        <taxon>Gammaproteobacteria</taxon>
        <taxon>Oceanospirillales</taxon>
        <taxon>Halomonadaceae</taxon>
        <taxon>Litchfieldella</taxon>
    </lineage>
</organism>
<dbReference type="STRING" id="1121939.L861_22525"/>
<reference evidence="1 2" key="1">
    <citation type="journal article" date="2013" name="Genome Announc.">
        <title>Draft genome sequence of the moderately halophilic gammaproteobacterium Halomonas anticariensis FP35.</title>
        <authorList>
            <person name="Tahrioui A."/>
            <person name="Quesada E."/>
            <person name="Llamas I."/>
        </authorList>
    </citation>
    <scope>NUCLEOTIDE SEQUENCE [LARGE SCALE GENOMIC DNA]</scope>
    <source>
        <strain evidence="2">DSM 16096 / CECT 5854 / LMG 22089 / FP35</strain>
    </source>
</reference>
<dbReference type="Proteomes" id="UP000014463">
    <property type="component" value="Unassembled WGS sequence"/>
</dbReference>
<dbReference type="RefSeq" id="WP_016416010.1">
    <property type="nucleotide sequence ID" value="NZ_KE332388.1"/>
</dbReference>
<evidence type="ECO:0000313" key="2">
    <source>
        <dbReference type="Proteomes" id="UP000014463"/>
    </source>
</evidence>
<protein>
    <submittedName>
        <fullName evidence="1">Uncharacterized protein</fullName>
    </submittedName>
</protein>
<name>S2KRG3_LITA3</name>
<proteinExistence type="predicted"/>
<accession>S2KRG3</accession>
<dbReference type="OrthoDB" id="7871407at2"/>
<dbReference type="PATRIC" id="fig|1121939.11.peg.1513"/>